<dbReference type="InterPro" id="IPR045058">
    <property type="entry name" value="GIMA/IAN/Toc"/>
</dbReference>
<comment type="similarity">
    <text evidence="1">Belongs to the TRAFAC class TrmE-Era-EngA-EngB-Septin-like GTPase superfamily. AIG1/Toc34/Toc159-like paraseptin GTPase family. IAN subfamily.</text>
</comment>
<keyword evidence="3" id="KW-0342">GTP-binding</keyword>
<evidence type="ECO:0000313" key="7">
    <source>
        <dbReference type="Proteomes" id="UP001054252"/>
    </source>
</evidence>
<keyword evidence="4" id="KW-0175">Coiled coil</keyword>
<dbReference type="PANTHER" id="PTHR10903:SF184">
    <property type="entry name" value="GTP-BINDING PROTEIN A"/>
    <property type="match status" value="1"/>
</dbReference>
<dbReference type="SUPFAM" id="SSF52540">
    <property type="entry name" value="P-loop containing nucleoside triphosphate hydrolases"/>
    <property type="match status" value="1"/>
</dbReference>
<dbReference type="Pfam" id="PF04548">
    <property type="entry name" value="AIG1"/>
    <property type="match status" value="1"/>
</dbReference>
<dbReference type="GO" id="GO:0005525">
    <property type="term" value="F:GTP binding"/>
    <property type="evidence" value="ECO:0007669"/>
    <property type="project" value="UniProtKB-KW"/>
</dbReference>
<keyword evidence="2" id="KW-0547">Nucleotide-binding</keyword>
<dbReference type="PANTHER" id="PTHR10903">
    <property type="entry name" value="GTPASE, IMAP FAMILY MEMBER-RELATED"/>
    <property type="match status" value="1"/>
</dbReference>
<dbReference type="PROSITE" id="PS51720">
    <property type="entry name" value="G_AIG1"/>
    <property type="match status" value="1"/>
</dbReference>
<feature type="domain" description="AIG1-type G" evidence="5">
    <location>
        <begin position="9"/>
        <end position="213"/>
    </location>
</feature>
<evidence type="ECO:0000256" key="1">
    <source>
        <dbReference type="ARBA" id="ARBA00008535"/>
    </source>
</evidence>
<evidence type="ECO:0000256" key="4">
    <source>
        <dbReference type="SAM" id="Coils"/>
    </source>
</evidence>
<feature type="coiled-coil region" evidence="4">
    <location>
        <begin position="326"/>
        <end position="364"/>
    </location>
</feature>
<accession>A0AAV5KRQ3</accession>
<keyword evidence="7" id="KW-1185">Reference proteome</keyword>
<evidence type="ECO:0000256" key="2">
    <source>
        <dbReference type="ARBA" id="ARBA00022741"/>
    </source>
</evidence>
<gene>
    <name evidence="6" type="ORF">SLEP1_g36360</name>
</gene>
<evidence type="ECO:0000259" key="5">
    <source>
        <dbReference type="PROSITE" id="PS51720"/>
    </source>
</evidence>
<dbReference type="InterPro" id="IPR006703">
    <property type="entry name" value="G_AIG1"/>
</dbReference>
<protein>
    <recommendedName>
        <fullName evidence="5">AIG1-type G domain-containing protein</fullName>
    </recommendedName>
</protein>
<comment type="caution">
    <text evidence="6">The sequence shown here is derived from an EMBL/GenBank/DDBJ whole genome shotgun (WGS) entry which is preliminary data.</text>
</comment>
<organism evidence="6 7">
    <name type="scientific">Rubroshorea leprosula</name>
    <dbReference type="NCBI Taxonomy" id="152421"/>
    <lineage>
        <taxon>Eukaryota</taxon>
        <taxon>Viridiplantae</taxon>
        <taxon>Streptophyta</taxon>
        <taxon>Embryophyta</taxon>
        <taxon>Tracheophyta</taxon>
        <taxon>Spermatophyta</taxon>
        <taxon>Magnoliopsida</taxon>
        <taxon>eudicotyledons</taxon>
        <taxon>Gunneridae</taxon>
        <taxon>Pentapetalae</taxon>
        <taxon>rosids</taxon>
        <taxon>malvids</taxon>
        <taxon>Malvales</taxon>
        <taxon>Dipterocarpaceae</taxon>
        <taxon>Rubroshorea</taxon>
    </lineage>
</organism>
<sequence>MADDTELDFPSQTLVLVGWTGHGKSATGNSILGRKAFKSRASSSGVTTSCQLERTVLKDGQIINVIDTPGLFDFSSGMELIKKCLKLARDGIHAILVVFSVRSHFSQQQETELRSFQNFFGSKVTDYMIVVFTGGDELEANDETLEDYLGRECPQPLKEILTLCHDRYLLFDNKTRDRTEKAEQIHQLLSLVDTIMLQHGGQPYTDDTSIELWVESTLKESTSRLEQKLAVEQAARLEAENNVQRITNDLIPKLVAQLEEAKKETDKLRKQLAEVELKLKEATSGLEQKLADEQVARLEVEKNALKMSNDVTLKLAAQQEEALKMSNDLTLKLAAHQEEARKMSNDLTLKLAAQQEEAKKESDKICTQLAEVLKNTKDRHKCPFL</sequence>
<dbReference type="Proteomes" id="UP001054252">
    <property type="component" value="Unassembled WGS sequence"/>
</dbReference>
<feature type="coiled-coil region" evidence="4">
    <location>
        <begin position="222"/>
        <end position="292"/>
    </location>
</feature>
<dbReference type="InterPro" id="IPR027417">
    <property type="entry name" value="P-loop_NTPase"/>
</dbReference>
<dbReference type="Gene3D" id="3.40.50.300">
    <property type="entry name" value="P-loop containing nucleotide triphosphate hydrolases"/>
    <property type="match status" value="1"/>
</dbReference>
<dbReference type="CDD" id="cd01852">
    <property type="entry name" value="AIG1"/>
    <property type="match status" value="1"/>
</dbReference>
<dbReference type="EMBL" id="BPVZ01000074">
    <property type="protein sequence ID" value="GKV27157.1"/>
    <property type="molecule type" value="Genomic_DNA"/>
</dbReference>
<reference evidence="6 7" key="1">
    <citation type="journal article" date="2021" name="Commun. Biol.">
        <title>The genome of Shorea leprosula (Dipterocarpaceae) highlights the ecological relevance of drought in aseasonal tropical rainforests.</title>
        <authorList>
            <person name="Ng K.K.S."/>
            <person name="Kobayashi M.J."/>
            <person name="Fawcett J.A."/>
            <person name="Hatakeyama M."/>
            <person name="Paape T."/>
            <person name="Ng C.H."/>
            <person name="Ang C.C."/>
            <person name="Tnah L.H."/>
            <person name="Lee C.T."/>
            <person name="Nishiyama T."/>
            <person name="Sese J."/>
            <person name="O'Brien M.J."/>
            <person name="Copetti D."/>
            <person name="Mohd Noor M.I."/>
            <person name="Ong R.C."/>
            <person name="Putra M."/>
            <person name="Sireger I.Z."/>
            <person name="Indrioko S."/>
            <person name="Kosugi Y."/>
            <person name="Izuno A."/>
            <person name="Isagi Y."/>
            <person name="Lee S.L."/>
            <person name="Shimizu K.K."/>
        </authorList>
    </citation>
    <scope>NUCLEOTIDE SEQUENCE [LARGE SCALE GENOMIC DNA]</scope>
    <source>
        <strain evidence="6">214</strain>
    </source>
</reference>
<evidence type="ECO:0000256" key="3">
    <source>
        <dbReference type="ARBA" id="ARBA00023134"/>
    </source>
</evidence>
<name>A0AAV5KRQ3_9ROSI</name>
<proteinExistence type="inferred from homology"/>
<dbReference type="AlphaFoldDB" id="A0AAV5KRQ3"/>
<dbReference type="FunFam" id="3.40.50.300:FF:000840">
    <property type="entry name" value="Immune-associated nucleotide-binding protein 9"/>
    <property type="match status" value="1"/>
</dbReference>
<evidence type="ECO:0000313" key="6">
    <source>
        <dbReference type="EMBL" id="GKV27157.1"/>
    </source>
</evidence>